<dbReference type="Gene3D" id="3.40.50.150">
    <property type="entry name" value="Vaccinia Virus protein VP39"/>
    <property type="match status" value="1"/>
</dbReference>
<sequence>GLLRASAHFGAYVNGIDIDYNTVHGLGKACRKNQQWRGPDENIRANLSQSDLEKYYLDALVSDASQPSWKKGIYFDAIISDPPYGETIVLGRTLVYWLPVYTPEYTEEMVPLHPCMKLISNFEQKLSNHTTRLLITMEK</sequence>
<protein>
    <submittedName>
        <fullName evidence="3">Uncharacterized protein</fullName>
    </submittedName>
</protein>
<dbReference type="PANTHER" id="PTHR13370:SF3">
    <property type="entry name" value="TRNA (GUANINE(10)-N2)-METHYLTRANSFERASE HOMOLOG"/>
    <property type="match status" value="1"/>
</dbReference>
<dbReference type="GO" id="GO:0005737">
    <property type="term" value="C:cytoplasm"/>
    <property type="evidence" value="ECO:0007669"/>
    <property type="project" value="TreeGrafter"/>
</dbReference>
<evidence type="ECO:0000313" key="3">
    <source>
        <dbReference type="EMBL" id="VTJ71333.1"/>
    </source>
</evidence>
<evidence type="ECO:0000256" key="2">
    <source>
        <dbReference type="ARBA" id="ARBA00022679"/>
    </source>
</evidence>
<dbReference type="Proteomes" id="UP000335636">
    <property type="component" value="Unassembled WGS sequence"/>
</dbReference>
<proteinExistence type="predicted"/>
<dbReference type="GO" id="GO:0032259">
    <property type="term" value="P:methylation"/>
    <property type="evidence" value="ECO:0007669"/>
    <property type="project" value="UniProtKB-KW"/>
</dbReference>
<organism evidence="3 4">
    <name type="scientific">Marmota monax</name>
    <name type="common">Woodchuck</name>
    <dbReference type="NCBI Taxonomy" id="9995"/>
    <lineage>
        <taxon>Eukaryota</taxon>
        <taxon>Metazoa</taxon>
        <taxon>Chordata</taxon>
        <taxon>Craniata</taxon>
        <taxon>Vertebrata</taxon>
        <taxon>Euteleostomi</taxon>
        <taxon>Mammalia</taxon>
        <taxon>Eutheria</taxon>
        <taxon>Euarchontoglires</taxon>
        <taxon>Glires</taxon>
        <taxon>Rodentia</taxon>
        <taxon>Sciuromorpha</taxon>
        <taxon>Sciuridae</taxon>
        <taxon>Xerinae</taxon>
        <taxon>Marmotini</taxon>
        <taxon>Marmota</taxon>
    </lineage>
</organism>
<dbReference type="PANTHER" id="PTHR13370">
    <property type="entry name" value="RNA METHYLASE-RELATED"/>
    <property type="match status" value="1"/>
</dbReference>
<dbReference type="GO" id="GO:0008168">
    <property type="term" value="F:methyltransferase activity"/>
    <property type="evidence" value="ECO:0007669"/>
    <property type="project" value="UniProtKB-KW"/>
</dbReference>
<keyword evidence="4" id="KW-1185">Reference proteome</keyword>
<dbReference type="EMBL" id="CABDUW010000552">
    <property type="protein sequence ID" value="VTJ71333.1"/>
    <property type="molecule type" value="Genomic_DNA"/>
</dbReference>
<evidence type="ECO:0000313" key="4">
    <source>
        <dbReference type="Proteomes" id="UP000335636"/>
    </source>
</evidence>
<feature type="non-terminal residue" evidence="3">
    <location>
        <position position="1"/>
    </location>
</feature>
<dbReference type="AlphaFoldDB" id="A0A5E4BNT5"/>
<evidence type="ECO:0000256" key="1">
    <source>
        <dbReference type="ARBA" id="ARBA00022603"/>
    </source>
</evidence>
<dbReference type="SUPFAM" id="SSF53335">
    <property type="entry name" value="S-adenosyl-L-methionine-dependent methyltransferases"/>
    <property type="match status" value="1"/>
</dbReference>
<gene>
    <name evidence="3" type="ORF">MONAX_5E011741</name>
</gene>
<dbReference type="InterPro" id="IPR002052">
    <property type="entry name" value="DNA_methylase_N6_adenine_CS"/>
</dbReference>
<dbReference type="GO" id="GO:0003676">
    <property type="term" value="F:nucleic acid binding"/>
    <property type="evidence" value="ECO:0007669"/>
    <property type="project" value="InterPro"/>
</dbReference>
<reference evidence="3" key="1">
    <citation type="submission" date="2019-04" db="EMBL/GenBank/DDBJ databases">
        <authorList>
            <person name="Alioto T."/>
            <person name="Alioto T."/>
        </authorList>
    </citation>
    <scope>NUCLEOTIDE SEQUENCE [LARGE SCALE GENOMIC DNA]</scope>
</reference>
<name>A0A5E4BNT5_MARMO</name>
<keyword evidence="1" id="KW-0489">Methyltransferase</keyword>
<accession>A0A5E4BNT5</accession>
<feature type="non-terminal residue" evidence="3">
    <location>
        <position position="139"/>
    </location>
</feature>
<dbReference type="InterPro" id="IPR029063">
    <property type="entry name" value="SAM-dependent_MTases_sf"/>
</dbReference>
<keyword evidence="2" id="KW-0808">Transferase</keyword>
<dbReference type="PROSITE" id="PS00092">
    <property type="entry name" value="N6_MTASE"/>
    <property type="match status" value="1"/>
</dbReference>
<comment type="caution">
    <text evidence="3">The sequence shown here is derived from an EMBL/GenBank/DDBJ whole genome shotgun (WGS) entry which is preliminary data.</text>
</comment>